<feature type="compositionally biased region" description="Pro residues" evidence="1">
    <location>
        <begin position="515"/>
        <end position="524"/>
    </location>
</feature>
<sequence length="858" mass="91616">MRKLLRYLLIGLAALVALLIAAAVILPLVIDPDDYREQIEAAAKEATGRELTIEGSIGLSYFPWLGVEIGAVELGNAEGFGPEPFARIRRAQVQVRVLPLFRGRAEVDTLVLDGLRLNLAQAADGTTNWDDLAGAPAEGPESGPEAEAEPAPPEGTSEAKPEATPEATGDPLAALALGGLEVSDARVTFEDRAAGTEYRLRETNIRLGSLAGGQPVPLALRAVVSASQPAVSADVRLDATITPELAIPRVSVRDLTLHLDARGAAVPGQEQSAKLELRRLRADLAEDLLQTRGLVLHAAGSRIGLDADIQALTGDPRGEGQLDYELRNPADLMGLLPAQPGIDTAALAGAGLGTDFGFDLGQQTASLGNLRLTALGAELTGNLRAESILGEPAYGGGLELKGANPRVISRQLGIALPETADEEVLERIALELDFRGGLDRFFADDLALTVDDSVLSGSAGLASLEPRPDIRFDLDLDRMDLDRYLPPAPEGEAPATGSGDGSGGADTGDGGRADGPPPRVIPDFPLPVEPLRLVDAEGELRIGELRAAGLLVEAIELGVTADAGRVTIDPLAARLYRGTLATRATLDGRGDALGVELATRLEGFQAGPLLEDLMDESRVSGRTDLSLDLAGRGATFRELRRDLDGEINLRFQDGAIQGVNLAEWLGRAFARLQDREPPEHRPSQTDFTALTATIQVDQGVARNDDLALQSPGLRVSGAGSLDLVSEALDYRIRAAVVKTLEGQDGKPLDDLTDLAVPVHLGGYLGAPEVDVELAAALRQKAAEEARKALEREKERAEQRLQEERERAEKRLEEAEKQLQEETEREAREKADQRMEEAEERLEQEKQELEDRARDLLGF</sequence>
<evidence type="ECO:0000256" key="1">
    <source>
        <dbReference type="SAM" id="MobiDB-lite"/>
    </source>
</evidence>
<dbReference type="GO" id="GO:0090313">
    <property type="term" value="P:regulation of protein targeting to membrane"/>
    <property type="evidence" value="ECO:0007669"/>
    <property type="project" value="TreeGrafter"/>
</dbReference>
<dbReference type="InterPro" id="IPR007844">
    <property type="entry name" value="AsmA"/>
</dbReference>
<dbReference type="Proteomes" id="UP000198611">
    <property type="component" value="Unassembled WGS sequence"/>
</dbReference>
<dbReference type="GO" id="GO:0005886">
    <property type="term" value="C:plasma membrane"/>
    <property type="evidence" value="ECO:0007669"/>
    <property type="project" value="TreeGrafter"/>
</dbReference>
<feature type="region of interest" description="Disordered" evidence="1">
    <location>
        <begin position="788"/>
        <end position="858"/>
    </location>
</feature>
<feature type="domain" description="AsmA" evidence="2">
    <location>
        <begin position="412"/>
        <end position="705"/>
    </location>
</feature>
<dbReference type="InterPro" id="IPR052894">
    <property type="entry name" value="AsmA-related"/>
</dbReference>
<accession>A0A1I1RAR6</accession>
<evidence type="ECO:0000313" key="4">
    <source>
        <dbReference type="Proteomes" id="UP000198611"/>
    </source>
</evidence>
<dbReference type="STRING" id="1123397.SAMN05660831_01387"/>
<feature type="region of interest" description="Disordered" evidence="1">
    <location>
        <begin position="483"/>
        <end position="524"/>
    </location>
</feature>
<feature type="region of interest" description="Disordered" evidence="1">
    <location>
        <begin position="127"/>
        <end position="169"/>
    </location>
</feature>
<protein>
    <submittedName>
        <fullName evidence="3">AsmA protein</fullName>
    </submittedName>
</protein>
<proteinExistence type="predicted"/>
<organism evidence="3 4">
    <name type="scientific">Thiohalospira halophila DSM 15071</name>
    <dbReference type="NCBI Taxonomy" id="1123397"/>
    <lineage>
        <taxon>Bacteria</taxon>
        <taxon>Pseudomonadati</taxon>
        <taxon>Pseudomonadota</taxon>
        <taxon>Gammaproteobacteria</taxon>
        <taxon>Thiohalospirales</taxon>
        <taxon>Thiohalospiraceae</taxon>
        <taxon>Thiohalospira</taxon>
    </lineage>
</organism>
<feature type="compositionally biased region" description="Gly residues" evidence="1">
    <location>
        <begin position="498"/>
        <end position="510"/>
    </location>
</feature>
<dbReference type="OrthoDB" id="9766390at2"/>
<evidence type="ECO:0000313" key="3">
    <source>
        <dbReference type="EMBL" id="SFD31355.1"/>
    </source>
</evidence>
<dbReference type="PANTHER" id="PTHR30441">
    <property type="entry name" value="DUF748 DOMAIN-CONTAINING PROTEIN"/>
    <property type="match status" value="1"/>
</dbReference>
<dbReference type="RefSeq" id="WP_093428038.1">
    <property type="nucleotide sequence ID" value="NZ_FOMJ01000004.1"/>
</dbReference>
<feature type="compositionally biased region" description="Low complexity" evidence="1">
    <location>
        <begin position="133"/>
        <end position="145"/>
    </location>
</feature>
<keyword evidence="4" id="KW-1185">Reference proteome</keyword>
<reference evidence="3 4" key="1">
    <citation type="submission" date="2016-10" db="EMBL/GenBank/DDBJ databases">
        <authorList>
            <person name="de Groot N.N."/>
        </authorList>
    </citation>
    <scope>NUCLEOTIDE SEQUENCE [LARGE SCALE GENOMIC DNA]</scope>
    <source>
        <strain evidence="3 4">HL3</strain>
    </source>
</reference>
<dbReference type="AlphaFoldDB" id="A0A1I1RAR6"/>
<dbReference type="Pfam" id="PF05170">
    <property type="entry name" value="AsmA"/>
    <property type="match status" value="2"/>
</dbReference>
<evidence type="ECO:0000259" key="2">
    <source>
        <dbReference type="Pfam" id="PF05170"/>
    </source>
</evidence>
<name>A0A1I1RAR6_9GAMM</name>
<dbReference type="EMBL" id="FOMJ01000004">
    <property type="protein sequence ID" value="SFD31355.1"/>
    <property type="molecule type" value="Genomic_DNA"/>
</dbReference>
<feature type="domain" description="AsmA" evidence="2">
    <location>
        <begin position="1"/>
        <end position="224"/>
    </location>
</feature>
<gene>
    <name evidence="3" type="ORF">SAMN05660831_01387</name>
</gene>
<dbReference type="PANTHER" id="PTHR30441:SF4">
    <property type="entry name" value="PROTEIN ASMA"/>
    <property type="match status" value="1"/>
</dbReference>